<accession>A0A6L8RM00</accession>
<protein>
    <recommendedName>
        <fullName evidence="3">Toxin-antitoxin system antitoxin subunit</fullName>
    </recommendedName>
</protein>
<evidence type="ECO:0000313" key="1">
    <source>
        <dbReference type="EMBL" id="MZJ86841.1"/>
    </source>
</evidence>
<organism evidence="1 2">
    <name type="scientific">Collinsella aerofaciens</name>
    <dbReference type="NCBI Taxonomy" id="74426"/>
    <lineage>
        <taxon>Bacteria</taxon>
        <taxon>Bacillati</taxon>
        <taxon>Actinomycetota</taxon>
        <taxon>Coriobacteriia</taxon>
        <taxon>Coriobacteriales</taxon>
        <taxon>Coriobacteriaceae</taxon>
        <taxon>Collinsella</taxon>
    </lineage>
</organism>
<sequence length="93" mass="9839">MNGIVAENGKVVTDEMIADWESALERDEWPSGWVNVGEIVEGKLPKAAPDTVTLSLKVPAAMKRALEKEAKAEGKSTGAYARGILADGLMAIA</sequence>
<reference evidence="1 2" key="1">
    <citation type="journal article" date="2019" name="Nat. Med.">
        <title>A library of human gut bacterial isolates paired with longitudinal multiomics data enables mechanistic microbiome research.</title>
        <authorList>
            <person name="Poyet M."/>
            <person name="Groussin M."/>
            <person name="Gibbons S.M."/>
            <person name="Avila-Pacheco J."/>
            <person name="Jiang X."/>
            <person name="Kearney S.M."/>
            <person name="Perrotta A.R."/>
            <person name="Berdy B."/>
            <person name="Zhao S."/>
            <person name="Lieberman T.D."/>
            <person name="Swanson P.K."/>
            <person name="Smith M."/>
            <person name="Roesemann S."/>
            <person name="Alexander J.E."/>
            <person name="Rich S.A."/>
            <person name="Livny J."/>
            <person name="Vlamakis H."/>
            <person name="Clish C."/>
            <person name="Bullock K."/>
            <person name="Deik A."/>
            <person name="Scott J."/>
            <person name="Pierce K.A."/>
            <person name="Xavier R.J."/>
            <person name="Alm E.J."/>
        </authorList>
    </citation>
    <scope>NUCLEOTIDE SEQUENCE [LARGE SCALE GENOMIC DNA]</scope>
    <source>
        <strain evidence="1 2">BIOML-A10</strain>
    </source>
</reference>
<dbReference type="RefSeq" id="WP_155086623.1">
    <property type="nucleotide sequence ID" value="NZ_JADNNH010000052.1"/>
</dbReference>
<dbReference type="EMBL" id="WWTB01000038">
    <property type="protein sequence ID" value="MZJ86841.1"/>
    <property type="molecule type" value="Genomic_DNA"/>
</dbReference>
<dbReference type="Proteomes" id="UP000481598">
    <property type="component" value="Unassembled WGS sequence"/>
</dbReference>
<comment type="caution">
    <text evidence="1">The sequence shown here is derived from an EMBL/GenBank/DDBJ whole genome shotgun (WGS) entry which is preliminary data.</text>
</comment>
<name>A0A6L8RM00_9ACTN</name>
<proteinExistence type="predicted"/>
<dbReference type="AlphaFoldDB" id="A0A6L8RM00"/>
<evidence type="ECO:0000313" key="2">
    <source>
        <dbReference type="Proteomes" id="UP000481598"/>
    </source>
</evidence>
<evidence type="ECO:0008006" key="3">
    <source>
        <dbReference type="Google" id="ProtNLM"/>
    </source>
</evidence>
<gene>
    <name evidence="1" type="ORF">GT635_10390</name>
</gene>